<dbReference type="PANTHER" id="PTHR46148:SF56">
    <property type="entry name" value="RETROTRANSPOSON PROTEIN"/>
    <property type="match status" value="1"/>
</dbReference>
<evidence type="ECO:0000313" key="1">
    <source>
        <dbReference type="EMBL" id="WMV08443.1"/>
    </source>
</evidence>
<dbReference type="AlphaFoldDB" id="A0AAF0PNV8"/>
<reference evidence="1" key="1">
    <citation type="submission" date="2023-08" db="EMBL/GenBank/DDBJ databases">
        <title>A de novo genome assembly of Solanum verrucosum Schlechtendal, a Mexican diploid species geographically isolated from the other diploid A-genome species in potato relatives.</title>
        <authorList>
            <person name="Hosaka K."/>
        </authorList>
    </citation>
    <scope>NUCLEOTIDE SEQUENCE</scope>
    <source>
        <tissue evidence="1">Young leaves</tissue>
    </source>
</reference>
<name>A0AAF0PNV8_SOLVR</name>
<keyword evidence="2" id="KW-1185">Reference proteome</keyword>
<protein>
    <submittedName>
        <fullName evidence="1">Uncharacterized protein</fullName>
    </submittedName>
</protein>
<organism evidence="1 2">
    <name type="scientific">Solanum verrucosum</name>
    <dbReference type="NCBI Taxonomy" id="315347"/>
    <lineage>
        <taxon>Eukaryota</taxon>
        <taxon>Viridiplantae</taxon>
        <taxon>Streptophyta</taxon>
        <taxon>Embryophyta</taxon>
        <taxon>Tracheophyta</taxon>
        <taxon>Spermatophyta</taxon>
        <taxon>Magnoliopsida</taxon>
        <taxon>eudicotyledons</taxon>
        <taxon>Gunneridae</taxon>
        <taxon>Pentapetalae</taxon>
        <taxon>asterids</taxon>
        <taxon>lamiids</taxon>
        <taxon>Solanales</taxon>
        <taxon>Solanaceae</taxon>
        <taxon>Solanoideae</taxon>
        <taxon>Solaneae</taxon>
        <taxon>Solanum</taxon>
    </lineage>
</organism>
<accession>A0AAF0PNV8</accession>
<evidence type="ECO:0000313" key="2">
    <source>
        <dbReference type="Proteomes" id="UP001234989"/>
    </source>
</evidence>
<dbReference type="PANTHER" id="PTHR46148">
    <property type="entry name" value="CHROMO DOMAIN-CONTAINING PROTEIN"/>
    <property type="match status" value="1"/>
</dbReference>
<gene>
    <name evidence="1" type="ORF">MTR67_001828</name>
</gene>
<dbReference type="EMBL" id="CP133612">
    <property type="protein sequence ID" value="WMV08443.1"/>
    <property type="molecule type" value="Genomic_DNA"/>
</dbReference>
<proteinExistence type="predicted"/>
<sequence length="94" mass="10408">MVLDTLFTQEPLRCVVTYGKSIGGMLTSVNPVLHVSLLMKCIGDPTSVVPLESVGVKDSLSYKESPVEILNRQEGLIEAEDIFDDLDNSKKKRR</sequence>
<dbReference type="Proteomes" id="UP001234989">
    <property type="component" value="Chromosome 1"/>
</dbReference>